<name>V4KXC9_EUTSA</name>
<dbReference type="Proteomes" id="UP000030689">
    <property type="component" value="Unassembled WGS sequence"/>
</dbReference>
<sequence length="135" mass="15383">MEIKTFFMGFLLITILISSACPSLATKNDDEPLLDPDTSLEREFAKTPAPRGYNDDMLNKESSELMNYVLNCLKKRGLNCCLKIVQVGKECHMASTKIVFKLYNLKRFAPKSLFKANKIWNRCSDLNETPTPISR</sequence>
<dbReference type="EMBL" id="KI517748">
    <property type="protein sequence ID" value="ESQ32043.1"/>
    <property type="molecule type" value="Genomic_DNA"/>
</dbReference>
<keyword evidence="5" id="KW-1185">Reference proteome</keyword>
<protein>
    <recommendedName>
        <fullName evidence="3">Prolamin-like domain-containing protein</fullName>
    </recommendedName>
</protein>
<reference evidence="4 5" key="1">
    <citation type="journal article" date="2013" name="Front. Plant Sci.">
        <title>The Reference Genome of the Halophytic Plant Eutrema salsugineum.</title>
        <authorList>
            <person name="Yang R."/>
            <person name="Jarvis D.E."/>
            <person name="Chen H."/>
            <person name="Beilstein M.A."/>
            <person name="Grimwood J."/>
            <person name="Jenkins J."/>
            <person name="Shu S."/>
            <person name="Prochnik S."/>
            <person name="Xin M."/>
            <person name="Ma C."/>
            <person name="Schmutz J."/>
            <person name="Wing R.A."/>
            <person name="Mitchell-Olds T."/>
            <person name="Schumaker K.S."/>
            <person name="Wang X."/>
        </authorList>
    </citation>
    <scope>NUCLEOTIDE SEQUENCE [LARGE SCALE GENOMIC DNA]</scope>
</reference>
<dbReference type="KEGG" id="eus:EUTSA_v10005295mg"/>
<evidence type="ECO:0000256" key="1">
    <source>
        <dbReference type="ARBA" id="ARBA00022729"/>
    </source>
</evidence>
<dbReference type="Gramene" id="ESQ32043">
    <property type="protein sequence ID" value="ESQ32043"/>
    <property type="gene ID" value="EUTSA_v10005295mg"/>
</dbReference>
<evidence type="ECO:0000259" key="3">
    <source>
        <dbReference type="Pfam" id="PF05617"/>
    </source>
</evidence>
<evidence type="ECO:0000313" key="4">
    <source>
        <dbReference type="EMBL" id="ESQ32043.1"/>
    </source>
</evidence>
<dbReference type="Pfam" id="PF05617">
    <property type="entry name" value="Prolamin_like"/>
    <property type="match status" value="1"/>
</dbReference>
<accession>V4KXC9</accession>
<dbReference type="AlphaFoldDB" id="V4KXC9"/>
<evidence type="ECO:0000256" key="2">
    <source>
        <dbReference type="SAM" id="SignalP"/>
    </source>
</evidence>
<keyword evidence="1 2" id="KW-0732">Signal</keyword>
<organism evidence="4 5">
    <name type="scientific">Eutrema salsugineum</name>
    <name type="common">Saltwater cress</name>
    <name type="synonym">Sisymbrium salsugineum</name>
    <dbReference type="NCBI Taxonomy" id="72664"/>
    <lineage>
        <taxon>Eukaryota</taxon>
        <taxon>Viridiplantae</taxon>
        <taxon>Streptophyta</taxon>
        <taxon>Embryophyta</taxon>
        <taxon>Tracheophyta</taxon>
        <taxon>Spermatophyta</taxon>
        <taxon>Magnoliopsida</taxon>
        <taxon>eudicotyledons</taxon>
        <taxon>Gunneridae</taxon>
        <taxon>Pentapetalae</taxon>
        <taxon>rosids</taxon>
        <taxon>malvids</taxon>
        <taxon>Brassicales</taxon>
        <taxon>Brassicaceae</taxon>
        <taxon>Eutremeae</taxon>
        <taxon>Eutrema</taxon>
    </lineage>
</organism>
<feature type="chain" id="PRO_5004720154" description="Prolamin-like domain-containing protein" evidence="2">
    <location>
        <begin position="26"/>
        <end position="135"/>
    </location>
</feature>
<dbReference type="InterPro" id="IPR008502">
    <property type="entry name" value="Prolamin-like"/>
</dbReference>
<dbReference type="PANTHER" id="PTHR31207:SF40">
    <property type="entry name" value="ECA1 GAMETOGENESIS FAMILY PROTEIN (DUF784)-RELATED"/>
    <property type="match status" value="1"/>
</dbReference>
<proteinExistence type="predicted"/>
<feature type="domain" description="Prolamin-like" evidence="3">
    <location>
        <begin position="64"/>
        <end position="124"/>
    </location>
</feature>
<dbReference type="PANTHER" id="PTHR31207">
    <property type="entry name" value="ECA1 GAMETOGENESIS FAMILY PROTEIN (DUF784)-RELATED-RELATED"/>
    <property type="match status" value="1"/>
</dbReference>
<evidence type="ECO:0000313" key="5">
    <source>
        <dbReference type="Proteomes" id="UP000030689"/>
    </source>
</evidence>
<gene>
    <name evidence="4" type="ORF">EUTSA_v10005295mg</name>
</gene>
<dbReference type="OMA" id="KECHMAS"/>
<dbReference type="InterPro" id="IPR040220">
    <property type="entry name" value="DD11"/>
</dbReference>
<feature type="signal peptide" evidence="2">
    <location>
        <begin position="1"/>
        <end position="25"/>
    </location>
</feature>
<dbReference type="PROSITE" id="PS51257">
    <property type="entry name" value="PROKAR_LIPOPROTEIN"/>
    <property type="match status" value="1"/>
</dbReference>